<evidence type="ECO:0000256" key="4">
    <source>
        <dbReference type="ARBA" id="ARBA00022598"/>
    </source>
</evidence>
<dbReference type="HAMAP" id="MF_00639">
    <property type="entry name" value="MurD"/>
    <property type="match status" value="1"/>
</dbReference>
<evidence type="ECO:0000313" key="10">
    <source>
        <dbReference type="Proteomes" id="UP000004188"/>
    </source>
</evidence>
<evidence type="ECO:0000256" key="3">
    <source>
        <dbReference type="ARBA" id="ARBA00022490"/>
    </source>
</evidence>
<keyword evidence="10" id="KW-1185">Reference proteome</keyword>
<dbReference type="GO" id="GO:0051301">
    <property type="term" value="P:cell division"/>
    <property type="evidence" value="ECO:0007669"/>
    <property type="project" value="UniProtKB-KW"/>
</dbReference>
<reference evidence="10" key="1">
    <citation type="journal article" date="2012" name="Stand. Genomic Sci.">
        <title>Genome sequence of strain HIMB624, a cultured representative from the OM43 clade of marine Betaproteobacteria.</title>
        <authorList>
            <person name="Huggett M.J."/>
            <person name="Hayakawa D.H."/>
            <person name="Rappe M.S."/>
        </authorList>
    </citation>
    <scope>NUCLEOTIDE SEQUENCE [LARGE SCALE GENOMIC DNA]</scope>
    <source>
        <strain evidence="10">KB13</strain>
    </source>
</reference>
<evidence type="ECO:0000256" key="5">
    <source>
        <dbReference type="ARBA" id="ARBA00022741"/>
    </source>
</evidence>
<dbReference type="Proteomes" id="UP000004188">
    <property type="component" value="Unassembled WGS sequence"/>
</dbReference>
<keyword evidence="7" id="KW-0961">Cell wall biogenesis/degradation</keyword>
<evidence type="ECO:0000256" key="1">
    <source>
        <dbReference type="ARBA" id="ARBA00004496"/>
    </source>
</evidence>
<keyword evidence="7" id="KW-0133">Cell shape</keyword>
<dbReference type="GO" id="GO:0005737">
    <property type="term" value="C:cytoplasm"/>
    <property type="evidence" value="ECO:0007669"/>
    <property type="project" value="UniProtKB-SubCell"/>
</dbReference>
<dbReference type="GO" id="GO:0071555">
    <property type="term" value="P:cell wall organization"/>
    <property type="evidence" value="ECO:0007669"/>
    <property type="project" value="UniProtKB-KW"/>
</dbReference>
<dbReference type="UniPathway" id="UPA00219"/>
<keyword evidence="6 7" id="KW-0067">ATP-binding</keyword>
<evidence type="ECO:0000256" key="6">
    <source>
        <dbReference type="ARBA" id="ARBA00022840"/>
    </source>
</evidence>
<dbReference type="GO" id="GO:0005524">
    <property type="term" value="F:ATP binding"/>
    <property type="evidence" value="ECO:0007669"/>
    <property type="project" value="UniProtKB-UniRule"/>
</dbReference>
<dbReference type="AlphaFoldDB" id="B6BWE5"/>
<keyword evidence="3 7" id="KW-0963">Cytoplasm</keyword>
<feature type="binding site" evidence="7">
    <location>
        <begin position="114"/>
        <end position="120"/>
    </location>
    <ligand>
        <name>ATP</name>
        <dbReference type="ChEBI" id="CHEBI:30616"/>
    </ligand>
</feature>
<dbReference type="Pfam" id="PF21799">
    <property type="entry name" value="MurD-like_N"/>
    <property type="match status" value="1"/>
</dbReference>
<comment type="function">
    <text evidence="7">Cell wall formation. Catalyzes the addition of glutamate to the nucleotide precursor UDP-N-acetylmuramoyl-L-alanine (UMA).</text>
</comment>
<dbReference type="Gene3D" id="3.90.190.20">
    <property type="entry name" value="Mur ligase, C-terminal domain"/>
    <property type="match status" value="1"/>
</dbReference>
<dbReference type="SUPFAM" id="SSF53623">
    <property type="entry name" value="MurD-like peptide ligases, catalytic domain"/>
    <property type="match status" value="1"/>
</dbReference>
<dbReference type="NCBIfam" id="TIGR01087">
    <property type="entry name" value="murD"/>
    <property type="match status" value="1"/>
</dbReference>
<dbReference type="eggNOG" id="COG0771">
    <property type="taxonomic scope" value="Bacteria"/>
</dbReference>
<comment type="subcellular location">
    <subcellularLocation>
        <location evidence="1 7">Cytoplasm</location>
    </subcellularLocation>
</comment>
<dbReference type="EC" id="6.3.2.9" evidence="7"/>
<feature type="domain" description="Mur ligase central" evidence="8">
    <location>
        <begin position="112"/>
        <end position="272"/>
    </location>
</feature>
<organism evidence="9 10">
    <name type="scientific">beta proteobacterium KB13</name>
    <dbReference type="NCBI Taxonomy" id="314607"/>
    <lineage>
        <taxon>Bacteria</taxon>
        <taxon>Pseudomonadati</taxon>
        <taxon>Pseudomonadota</taxon>
        <taxon>Betaproteobacteria</taxon>
        <taxon>Nitrosomonadales</taxon>
        <taxon>OM43 clade</taxon>
    </lineage>
</organism>
<evidence type="ECO:0000256" key="7">
    <source>
        <dbReference type="HAMAP-Rule" id="MF_00639"/>
    </source>
</evidence>
<keyword evidence="7" id="KW-0573">Peptidoglycan synthesis</keyword>
<comment type="similarity">
    <text evidence="7">Belongs to the MurCDEF family.</text>
</comment>
<dbReference type="InterPro" id="IPR005762">
    <property type="entry name" value="MurD"/>
</dbReference>
<comment type="pathway">
    <text evidence="2 7">Cell wall biogenesis; peptidoglycan biosynthesis.</text>
</comment>
<dbReference type="HOGENOM" id="CLU_032540_0_1_4"/>
<dbReference type="Gene3D" id="3.40.50.720">
    <property type="entry name" value="NAD(P)-binding Rossmann-like Domain"/>
    <property type="match status" value="1"/>
</dbReference>
<dbReference type="InterPro" id="IPR013221">
    <property type="entry name" value="Mur_ligase_cen"/>
</dbReference>
<protein>
    <recommendedName>
        <fullName evidence="7">UDP-N-acetylmuramoylalanine--D-glutamate ligase</fullName>
        <ecNumber evidence="7">6.3.2.9</ecNumber>
    </recommendedName>
    <alternativeName>
        <fullName evidence="7">D-glutamic acid-adding enzyme</fullName>
    </alternativeName>
    <alternativeName>
        <fullName evidence="7">UDP-N-acetylmuramoyl-L-alanyl-D-glutamate synthetase</fullName>
    </alternativeName>
</protein>
<dbReference type="STRING" id="314607.KB13_830"/>
<dbReference type="Gene3D" id="3.40.1190.10">
    <property type="entry name" value="Mur-like, catalytic domain"/>
    <property type="match status" value="1"/>
</dbReference>
<keyword evidence="7" id="KW-0132">Cell division</keyword>
<comment type="catalytic activity">
    <reaction evidence="7">
        <text>UDP-N-acetyl-alpha-D-muramoyl-L-alanine + D-glutamate + ATP = UDP-N-acetyl-alpha-D-muramoyl-L-alanyl-D-glutamate + ADP + phosphate + H(+)</text>
        <dbReference type="Rhea" id="RHEA:16429"/>
        <dbReference type="ChEBI" id="CHEBI:15378"/>
        <dbReference type="ChEBI" id="CHEBI:29986"/>
        <dbReference type="ChEBI" id="CHEBI:30616"/>
        <dbReference type="ChEBI" id="CHEBI:43474"/>
        <dbReference type="ChEBI" id="CHEBI:83898"/>
        <dbReference type="ChEBI" id="CHEBI:83900"/>
        <dbReference type="ChEBI" id="CHEBI:456216"/>
        <dbReference type="EC" id="6.3.2.9"/>
    </reaction>
</comment>
<keyword evidence="5 7" id="KW-0547">Nucleotide-binding</keyword>
<proteinExistence type="inferred from homology"/>
<dbReference type="GO" id="GO:0009252">
    <property type="term" value="P:peptidoglycan biosynthetic process"/>
    <property type="evidence" value="ECO:0007669"/>
    <property type="project" value="UniProtKB-UniRule"/>
</dbReference>
<accession>B6BWE5</accession>
<dbReference type="Pfam" id="PF08245">
    <property type="entry name" value="Mur_ligase_M"/>
    <property type="match status" value="1"/>
</dbReference>
<evidence type="ECO:0000259" key="8">
    <source>
        <dbReference type="Pfam" id="PF08245"/>
    </source>
</evidence>
<dbReference type="SUPFAM" id="SSF53244">
    <property type="entry name" value="MurD-like peptide ligases, peptide-binding domain"/>
    <property type="match status" value="1"/>
</dbReference>
<keyword evidence="7" id="KW-0131">Cell cycle</keyword>
<evidence type="ECO:0000256" key="2">
    <source>
        <dbReference type="ARBA" id="ARBA00004752"/>
    </source>
</evidence>
<name>B6BWE5_9PROT</name>
<dbReference type="PANTHER" id="PTHR43692:SF1">
    <property type="entry name" value="UDP-N-ACETYLMURAMOYLALANINE--D-GLUTAMATE LIGASE"/>
    <property type="match status" value="1"/>
</dbReference>
<evidence type="ECO:0000313" key="9">
    <source>
        <dbReference type="EMBL" id="EDZ64698.1"/>
    </source>
</evidence>
<dbReference type="EMBL" id="DS995299">
    <property type="protein sequence ID" value="EDZ64698.1"/>
    <property type="molecule type" value="Genomic_DNA"/>
</dbReference>
<dbReference type="InterPro" id="IPR036565">
    <property type="entry name" value="Mur-like_cat_sf"/>
</dbReference>
<gene>
    <name evidence="7 9" type="primary">murD</name>
    <name evidence="9" type="ORF">KB13_830</name>
</gene>
<keyword evidence="4 7" id="KW-0436">Ligase</keyword>
<sequence length="444" mass="51213">MNFQKKTIVYGFGITGQSIISYLLKKNNKLIVIDNKKLSEDQKSFFKNNNIEYSENENEINDLSIIEQCFVSPGVDLRKSFFQECIKKKIPIRNDTFFLNQIDRKKTKLIGITGTNGKTTFCSLLASILSFNDLKSIAVGNIGIPILNILTTQNKFDYIVVELSSYQIEVLDKMTVFDYGVILNIEPDHLDRYDSFIDYKNAKLKLANHSKTILHDKESAVVNDHANAFPIDPKDFHIEEIKTDFFTFKKQNKIYRIDTPYLKGVHNVKNIMYLLKLLEIMNCNISFEKVRNFFRNQKGIPHRFEYLSIDNNYIFINDSKATNLASTKSALNSLNGKIHLLFGGDLKNQPLDGIENFFNEKLISLNLYGKDAVIIKDYLLNKKIKFDMKCFVSLEAILESIKKIVKKDEIILLSPGCASQDMFMNYQDRGNQFVEVCKKIFKCS</sequence>
<dbReference type="PANTHER" id="PTHR43692">
    <property type="entry name" value="UDP-N-ACETYLMURAMOYLALANINE--D-GLUTAMATE LIGASE"/>
    <property type="match status" value="1"/>
</dbReference>
<dbReference type="GO" id="GO:0008764">
    <property type="term" value="F:UDP-N-acetylmuramoylalanine-D-glutamate ligase activity"/>
    <property type="evidence" value="ECO:0007669"/>
    <property type="project" value="UniProtKB-UniRule"/>
</dbReference>
<dbReference type="InterPro" id="IPR036615">
    <property type="entry name" value="Mur_ligase_C_dom_sf"/>
</dbReference>
<dbReference type="GO" id="GO:0008360">
    <property type="term" value="P:regulation of cell shape"/>
    <property type="evidence" value="ECO:0007669"/>
    <property type="project" value="UniProtKB-KW"/>
</dbReference>